<feature type="transmembrane region" description="Helical" evidence="1">
    <location>
        <begin position="64"/>
        <end position="97"/>
    </location>
</feature>
<sequence length="139" mass="15580">MFASEEARAIARLKIAFLSLPNVGGVEETKQLARHKVDVSCIDLLEYFETYFYIKKVGLEEGAWLALIHVLHVLLVIVRRLVIPLICIIMITLVIIINCNSSIIIINTMIIIMILINTTIISSPSSSSRCWGFIGTHVK</sequence>
<keyword evidence="3" id="KW-1185">Reference proteome</keyword>
<gene>
    <name evidence="2" type="ORF">PoB_005609700</name>
</gene>
<comment type="caution">
    <text evidence="2">The sequence shown here is derived from an EMBL/GenBank/DDBJ whole genome shotgun (WGS) entry which is preliminary data.</text>
</comment>
<keyword evidence="1" id="KW-1133">Transmembrane helix</keyword>
<evidence type="ECO:0000313" key="2">
    <source>
        <dbReference type="EMBL" id="GFO29592.1"/>
    </source>
</evidence>
<evidence type="ECO:0000256" key="1">
    <source>
        <dbReference type="SAM" id="Phobius"/>
    </source>
</evidence>
<reference evidence="2 3" key="1">
    <citation type="journal article" date="2021" name="Elife">
        <title>Chloroplast acquisition without the gene transfer in kleptoplastic sea slugs, Plakobranchus ocellatus.</title>
        <authorList>
            <person name="Maeda T."/>
            <person name="Takahashi S."/>
            <person name="Yoshida T."/>
            <person name="Shimamura S."/>
            <person name="Takaki Y."/>
            <person name="Nagai Y."/>
            <person name="Toyoda A."/>
            <person name="Suzuki Y."/>
            <person name="Arimoto A."/>
            <person name="Ishii H."/>
            <person name="Satoh N."/>
            <person name="Nishiyama T."/>
            <person name="Hasebe M."/>
            <person name="Maruyama T."/>
            <person name="Minagawa J."/>
            <person name="Obokata J."/>
            <person name="Shigenobu S."/>
        </authorList>
    </citation>
    <scope>NUCLEOTIDE SEQUENCE [LARGE SCALE GENOMIC DNA]</scope>
</reference>
<feature type="transmembrane region" description="Helical" evidence="1">
    <location>
        <begin position="103"/>
        <end position="121"/>
    </location>
</feature>
<keyword evidence="1" id="KW-0812">Transmembrane</keyword>
<dbReference type="EMBL" id="BLXT01006176">
    <property type="protein sequence ID" value="GFO29592.1"/>
    <property type="molecule type" value="Genomic_DNA"/>
</dbReference>
<dbReference type="Proteomes" id="UP000735302">
    <property type="component" value="Unassembled WGS sequence"/>
</dbReference>
<keyword evidence="1" id="KW-0472">Membrane</keyword>
<organism evidence="2 3">
    <name type="scientific">Plakobranchus ocellatus</name>
    <dbReference type="NCBI Taxonomy" id="259542"/>
    <lineage>
        <taxon>Eukaryota</taxon>
        <taxon>Metazoa</taxon>
        <taxon>Spiralia</taxon>
        <taxon>Lophotrochozoa</taxon>
        <taxon>Mollusca</taxon>
        <taxon>Gastropoda</taxon>
        <taxon>Heterobranchia</taxon>
        <taxon>Euthyneura</taxon>
        <taxon>Panpulmonata</taxon>
        <taxon>Sacoglossa</taxon>
        <taxon>Placobranchoidea</taxon>
        <taxon>Plakobranchidae</taxon>
        <taxon>Plakobranchus</taxon>
    </lineage>
</organism>
<proteinExistence type="predicted"/>
<protein>
    <submittedName>
        <fullName evidence="2">Uncharacterized protein</fullName>
    </submittedName>
</protein>
<accession>A0AAV4CDL0</accession>
<name>A0AAV4CDL0_9GAST</name>
<evidence type="ECO:0000313" key="3">
    <source>
        <dbReference type="Proteomes" id="UP000735302"/>
    </source>
</evidence>
<dbReference type="AlphaFoldDB" id="A0AAV4CDL0"/>